<reference evidence="2" key="1">
    <citation type="submission" date="2020-06" db="EMBL/GenBank/DDBJ databases">
        <authorList>
            <consortium name="Plant Systems Biology data submission"/>
        </authorList>
    </citation>
    <scope>NUCLEOTIDE SEQUENCE</scope>
    <source>
        <strain evidence="2">D6</strain>
    </source>
</reference>
<evidence type="ECO:0000256" key="1">
    <source>
        <dbReference type="SAM" id="MobiDB-lite"/>
    </source>
</evidence>
<proteinExistence type="predicted"/>
<dbReference type="EMBL" id="CAICTM010001380">
    <property type="protein sequence ID" value="CAB9523141.1"/>
    <property type="molecule type" value="Genomic_DNA"/>
</dbReference>
<dbReference type="AlphaFoldDB" id="A0A9N8EPL1"/>
<feature type="region of interest" description="Disordered" evidence="1">
    <location>
        <begin position="57"/>
        <end position="77"/>
    </location>
</feature>
<sequence length="271" mass="29328">MKDSRSFDSRGSDPPAVEIVGSETEFDLGSVNLNPPPPLEDERVGDVVLPSVLSEQRGTSINEGRAGRPSTGTLSREEAAGKQGILARIVVVGSTFGDLHCGGIIGGIKGGKICLSGACRIASHKTHRFKVRLDGFVKDKDKKKHFAWVEPTVNLSQCPTEVQVDIRSWSVSDQPIDALCTAFEDRIASVRGFAAEVPASVSWATSAPVHKTVKQLATSFRNVATPMKMNIHIKQEQEKVAREQAKLEQTLAGGINKNPSKTLSRKFKMVQ</sequence>
<dbReference type="Proteomes" id="UP001153069">
    <property type="component" value="Unassembled WGS sequence"/>
</dbReference>
<protein>
    <submittedName>
        <fullName evidence="2">Uncharacterized protein</fullName>
    </submittedName>
</protein>
<comment type="caution">
    <text evidence="2">The sequence shown here is derived from an EMBL/GenBank/DDBJ whole genome shotgun (WGS) entry which is preliminary data.</text>
</comment>
<evidence type="ECO:0000313" key="2">
    <source>
        <dbReference type="EMBL" id="CAB9523141.1"/>
    </source>
</evidence>
<evidence type="ECO:0000313" key="3">
    <source>
        <dbReference type="Proteomes" id="UP001153069"/>
    </source>
</evidence>
<gene>
    <name evidence="2" type="ORF">SEMRO_1382_G267930.1</name>
</gene>
<accession>A0A9N8EPL1</accession>
<organism evidence="2 3">
    <name type="scientific">Seminavis robusta</name>
    <dbReference type="NCBI Taxonomy" id="568900"/>
    <lineage>
        <taxon>Eukaryota</taxon>
        <taxon>Sar</taxon>
        <taxon>Stramenopiles</taxon>
        <taxon>Ochrophyta</taxon>
        <taxon>Bacillariophyta</taxon>
        <taxon>Bacillariophyceae</taxon>
        <taxon>Bacillariophycidae</taxon>
        <taxon>Naviculales</taxon>
        <taxon>Naviculaceae</taxon>
        <taxon>Seminavis</taxon>
    </lineage>
</organism>
<name>A0A9N8EPL1_9STRA</name>
<keyword evidence="3" id="KW-1185">Reference proteome</keyword>